<proteinExistence type="predicted"/>
<evidence type="ECO:0000313" key="3">
    <source>
        <dbReference type="Proteomes" id="UP000479710"/>
    </source>
</evidence>
<dbReference type="AlphaFoldDB" id="A0A6G1E353"/>
<sequence length="92" mass="9891">MDGGGERLDGGGAVDGRRAIRAWMEAAPRTDASPGRIWCPGWSRRCGRRGISTEAVSSTEAEARRRRRPGRRGRSKLNVDSAAATTAGRPPM</sequence>
<accession>A0A6G1E353</accession>
<organism evidence="2 3">
    <name type="scientific">Oryza meyeriana var. granulata</name>
    <dbReference type="NCBI Taxonomy" id="110450"/>
    <lineage>
        <taxon>Eukaryota</taxon>
        <taxon>Viridiplantae</taxon>
        <taxon>Streptophyta</taxon>
        <taxon>Embryophyta</taxon>
        <taxon>Tracheophyta</taxon>
        <taxon>Spermatophyta</taxon>
        <taxon>Magnoliopsida</taxon>
        <taxon>Liliopsida</taxon>
        <taxon>Poales</taxon>
        <taxon>Poaceae</taxon>
        <taxon>BOP clade</taxon>
        <taxon>Oryzoideae</taxon>
        <taxon>Oryzeae</taxon>
        <taxon>Oryzinae</taxon>
        <taxon>Oryza</taxon>
        <taxon>Oryza meyeriana</taxon>
    </lineage>
</organism>
<dbReference type="EMBL" id="SPHZ02000005">
    <property type="protein sequence ID" value="KAF0919220.1"/>
    <property type="molecule type" value="Genomic_DNA"/>
</dbReference>
<reference evidence="2 3" key="1">
    <citation type="submission" date="2019-11" db="EMBL/GenBank/DDBJ databases">
        <title>Whole genome sequence of Oryza granulata.</title>
        <authorList>
            <person name="Li W."/>
        </authorList>
    </citation>
    <scope>NUCLEOTIDE SEQUENCE [LARGE SCALE GENOMIC DNA]</scope>
    <source>
        <strain evidence="3">cv. Menghai</strain>
        <tissue evidence="2">Leaf</tissue>
    </source>
</reference>
<evidence type="ECO:0000256" key="1">
    <source>
        <dbReference type="SAM" id="MobiDB-lite"/>
    </source>
</evidence>
<name>A0A6G1E353_9ORYZ</name>
<keyword evidence="3" id="KW-1185">Reference proteome</keyword>
<dbReference type="Proteomes" id="UP000479710">
    <property type="component" value="Unassembled WGS sequence"/>
</dbReference>
<comment type="caution">
    <text evidence="2">The sequence shown here is derived from an EMBL/GenBank/DDBJ whole genome shotgun (WGS) entry which is preliminary data.</text>
</comment>
<feature type="compositionally biased region" description="Basic residues" evidence="1">
    <location>
        <begin position="64"/>
        <end position="75"/>
    </location>
</feature>
<feature type="region of interest" description="Disordered" evidence="1">
    <location>
        <begin position="50"/>
        <end position="92"/>
    </location>
</feature>
<gene>
    <name evidence="2" type="ORF">E2562_028996</name>
</gene>
<evidence type="ECO:0000313" key="2">
    <source>
        <dbReference type="EMBL" id="KAF0919220.1"/>
    </source>
</evidence>
<protein>
    <submittedName>
        <fullName evidence="2">Uncharacterized protein</fullName>
    </submittedName>
</protein>